<evidence type="ECO:0000256" key="5">
    <source>
        <dbReference type="ARBA" id="ARBA00022692"/>
    </source>
</evidence>
<comment type="similarity">
    <text evidence="2">Belongs to the binding-protein-dependent transport system permease family. CysTW subfamily.</text>
</comment>
<gene>
    <name evidence="10" type="ORF">GF339_08060</name>
</gene>
<feature type="transmembrane region" description="Helical" evidence="8">
    <location>
        <begin position="244"/>
        <end position="267"/>
    </location>
</feature>
<evidence type="ECO:0000256" key="1">
    <source>
        <dbReference type="ARBA" id="ARBA00004651"/>
    </source>
</evidence>
<evidence type="ECO:0000256" key="6">
    <source>
        <dbReference type="ARBA" id="ARBA00022989"/>
    </source>
</evidence>
<dbReference type="Proteomes" id="UP000649604">
    <property type="component" value="Unassembled WGS sequence"/>
</dbReference>
<dbReference type="Gene3D" id="1.10.3720.10">
    <property type="entry name" value="MetI-like"/>
    <property type="match status" value="1"/>
</dbReference>
<keyword evidence="4" id="KW-1003">Cell membrane</keyword>
<protein>
    <submittedName>
        <fullName evidence="10">ABC transporter permease subunit</fullName>
    </submittedName>
</protein>
<accession>A0A9D5Q574</accession>
<proteinExistence type="inferred from homology"/>
<dbReference type="GO" id="GO:0005886">
    <property type="term" value="C:plasma membrane"/>
    <property type="evidence" value="ECO:0007669"/>
    <property type="project" value="UniProtKB-SubCell"/>
</dbReference>
<evidence type="ECO:0000256" key="2">
    <source>
        <dbReference type="ARBA" id="ARBA00007069"/>
    </source>
</evidence>
<keyword evidence="7 8" id="KW-0472">Membrane</keyword>
<dbReference type="EMBL" id="WJJP01000250">
    <property type="protein sequence ID" value="MBD3324524.1"/>
    <property type="molecule type" value="Genomic_DNA"/>
</dbReference>
<evidence type="ECO:0000313" key="11">
    <source>
        <dbReference type="Proteomes" id="UP000649604"/>
    </source>
</evidence>
<dbReference type="AlphaFoldDB" id="A0A9D5Q574"/>
<name>A0A9D5Q574_9BACT</name>
<dbReference type="CDD" id="cd06261">
    <property type="entry name" value="TM_PBP2"/>
    <property type="match status" value="1"/>
</dbReference>
<feature type="transmembrane region" description="Helical" evidence="8">
    <location>
        <begin position="203"/>
        <end position="224"/>
    </location>
</feature>
<comment type="subcellular location">
    <subcellularLocation>
        <location evidence="1 8">Cell membrane</location>
        <topology evidence="1 8">Multi-pass membrane protein</topology>
    </subcellularLocation>
</comment>
<dbReference type="GO" id="GO:0055085">
    <property type="term" value="P:transmembrane transport"/>
    <property type="evidence" value="ECO:0007669"/>
    <property type="project" value="InterPro"/>
</dbReference>
<keyword evidence="6 8" id="KW-1133">Transmembrane helix</keyword>
<sequence length="271" mass="30264">MKSSSYYPVLILTLPVILFLLIFFLTPAVSVLWSTFYTPETGFTLKLYWQFFSDPYFLKIYWRTIKIAGIVTLLALLCCYPTSYYISRLPGKRKALLMSLVILPLMTNAVARTYAWLVILGRFGTINNILKALGLIDRPIKLLYTEGAVVVGLAQLFMPLMVLSLVSAMENIRPEVIQAARSLGASHLKTFFKVIVPLSKEGLLIGGTLVFTGSVTAFVTPWLMGGTRVMTLSTLLRQKAIVSLDWNTATVVAVVMFTTTIIVNLILKRIH</sequence>
<evidence type="ECO:0000259" key="9">
    <source>
        <dbReference type="PROSITE" id="PS50928"/>
    </source>
</evidence>
<dbReference type="PROSITE" id="PS50928">
    <property type="entry name" value="ABC_TM1"/>
    <property type="match status" value="1"/>
</dbReference>
<keyword evidence="5 8" id="KW-0812">Transmembrane</keyword>
<dbReference type="InterPro" id="IPR035906">
    <property type="entry name" value="MetI-like_sf"/>
</dbReference>
<dbReference type="PANTHER" id="PTHR42929:SF5">
    <property type="entry name" value="ABC TRANSPORTER PERMEASE PROTEIN"/>
    <property type="match status" value="1"/>
</dbReference>
<feature type="transmembrane region" description="Helical" evidence="8">
    <location>
        <begin position="7"/>
        <end position="33"/>
    </location>
</feature>
<evidence type="ECO:0000256" key="7">
    <source>
        <dbReference type="ARBA" id="ARBA00023136"/>
    </source>
</evidence>
<dbReference type="SUPFAM" id="SSF161098">
    <property type="entry name" value="MetI-like"/>
    <property type="match status" value="1"/>
</dbReference>
<dbReference type="PANTHER" id="PTHR42929">
    <property type="entry name" value="INNER MEMBRANE ABC TRANSPORTER PERMEASE PROTEIN YDCU-RELATED-RELATED"/>
    <property type="match status" value="1"/>
</dbReference>
<dbReference type="Pfam" id="PF00528">
    <property type="entry name" value="BPD_transp_1"/>
    <property type="match status" value="1"/>
</dbReference>
<feature type="transmembrane region" description="Helical" evidence="8">
    <location>
        <begin position="60"/>
        <end position="83"/>
    </location>
</feature>
<feature type="domain" description="ABC transmembrane type-1" evidence="9">
    <location>
        <begin position="61"/>
        <end position="267"/>
    </location>
</feature>
<dbReference type="InterPro" id="IPR000515">
    <property type="entry name" value="MetI-like"/>
</dbReference>
<evidence type="ECO:0000313" key="10">
    <source>
        <dbReference type="EMBL" id="MBD3324524.1"/>
    </source>
</evidence>
<evidence type="ECO:0000256" key="8">
    <source>
        <dbReference type="RuleBase" id="RU363032"/>
    </source>
</evidence>
<reference evidence="10" key="1">
    <citation type="submission" date="2019-11" db="EMBL/GenBank/DDBJ databases">
        <title>Microbial mats filling the niche in hypersaline microbial mats.</title>
        <authorList>
            <person name="Wong H.L."/>
            <person name="Macleod F.I."/>
            <person name="White R.A. III"/>
            <person name="Burns B.P."/>
        </authorList>
    </citation>
    <scope>NUCLEOTIDE SEQUENCE</scope>
    <source>
        <strain evidence="10">Rbin_158</strain>
    </source>
</reference>
<comment type="caution">
    <text evidence="10">The sequence shown here is derived from an EMBL/GenBank/DDBJ whole genome shotgun (WGS) entry which is preliminary data.</text>
</comment>
<keyword evidence="3 8" id="KW-0813">Transport</keyword>
<feature type="transmembrane region" description="Helical" evidence="8">
    <location>
        <begin position="143"/>
        <end position="166"/>
    </location>
</feature>
<feature type="transmembrane region" description="Helical" evidence="8">
    <location>
        <begin position="95"/>
        <end position="123"/>
    </location>
</feature>
<evidence type="ECO:0000256" key="3">
    <source>
        <dbReference type="ARBA" id="ARBA00022448"/>
    </source>
</evidence>
<evidence type="ECO:0000256" key="4">
    <source>
        <dbReference type="ARBA" id="ARBA00022475"/>
    </source>
</evidence>
<organism evidence="10 11">
    <name type="scientific">candidate division KSB3 bacterium</name>
    <dbReference type="NCBI Taxonomy" id="2044937"/>
    <lineage>
        <taxon>Bacteria</taxon>
        <taxon>candidate division KSB3</taxon>
    </lineage>
</organism>